<keyword evidence="4" id="KW-1185">Reference proteome</keyword>
<gene>
    <name evidence="3" type="ORF">NQ318_009653</name>
</gene>
<evidence type="ECO:0000256" key="2">
    <source>
        <dbReference type="SAM" id="Phobius"/>
    </source>
</evidence>
<dbReference type="AlphaFoldDB" id="A0AAV8Y0E9"/>
<proteinExistence type="predicted"/>
<keyword evidence="2" id="KW-0812">Transmembrane</keyword>
<keyword evidence="2" id="KW-1133">Transmembrane helix</keyword>
<dbReference type="EMBL" id="JAPWTK010000260">
    <property type="protein sequence ID" value="KAJ8944276.1"/>
    <property type="molecule type" value="Genomic_DNA"/>
</dbReference>
<reference evidence="3" key="1">
    <citation type="journal article" date="2023" name="Insect Mol. Biol.">
        <title>Genome sequencing provides insights into the evolution of gene families encoding plant cell wall-degrading enzymes in longhorned beetles.</title>
        <authorList>
            <person name="Shin N.R."/>
            <person name="Okamura Y."/>
            <person name="Kirsch R."/>
            <person name="Pauchet Y."/>
        </authorList>
    </citation>
    <scope>NUCLEOTIDE SEQUENCE</scope>
    <source>
        <strain evidence="3">AMC_N1</strain>
    </source>
</reference>
<feature type="transmembrane region" description="Helical" evidence="2">
    <location>
        <begin position="81"/>
        <end position="105"/>
    </location>
</feature>
<evidence type="ECO:0000313" key="3">
    <source>
        <dbReference type="EMBL" id="KAJ8944276.1"/>
    </source>
</evidence>
<feature type="transmembrane region" description="Helical" evidence="2">
    <location>
        <begin position="166"/>
        <end position="187"/>
    </location>
</feature>
<feature type="transmembrane region" description="Helical" evidence="2">
    <location>
        <begin position="48"/>
        <end position="69"/>
    </location>
</feature>
<keyword evidence="2" id="KW-0472">Membrane</keyword>
<evidence type="ECO:0000256" key="1">
    <source>
        <dbReference type="SAM" id="MobiDB-lite"/>
    </source>
</evidence>
<protein>
    <recommendedName>
        <fullName evidence="5">Tetraspanin</fullName>
    </recommendedName>
</protein>
<evidence type="ECO:0008006" key="5">
    <source>
        <dbReference type="Google" id="ProtNLM"/>
    </source>
</evidence>
<dbReference type="Proteomes" id="UP001162162">
    <property type="component" value="Unassembled WGS sequence"/>
</dbReference>
<organism evidence="3 4">
    <name type="scientific">Aromia moschata</name>
    <dbReference type="NCBI Taxonomy" id="1265417"/>
    <lineage>
        <taxon>Eukaryota</taxon>
        <taxon>Metazoa</taxon>
        <taxon>Ecdysozoa</taxon>
        <taxon>Arthropoda</taxon>
        <taxon>Hexapoda</taxon>
        <taxon>Insecta</taxon>
        <taxon>Pterygota</taxon>
        <taxon>Neoptera</taxon>
        <taxon>Endopterygota</taxon>
        <taxon>Coleoptera</taxon>
        <taxon>Polyphaga</taxon>
        <taxon>Cucujiformia</taxon>
        <taxon>Chrysomeloidea</taxon>
        <taxon>Cerambycidae</taxon>
        <taxon>Cerambycinae</taxon>
        <taxon>Callichromatini</taxon>
        <taxon>Aromia</taxon>
    </lineage>
</organism>
<feature type="region of interest" description="Disordered" evidence="1">
    <location>
        <begin position="202"/>
        <end position="243"/>
    </location>
</feature>
<feature type="transmembrane region" description="Helical" evidence="2">
    <location>
        <begin position="12"/>
        <end position="36"/>
    </location>
</feature>
<sequence length="243" mass="27695">MTSLKCKEIFCIIYSALLFISGILLITFSVILSYRVFYHFNFIPSSTIGPFIVIFILGFLHLFLTWLGIKGPTREHNFHIILFMIFTLILLISEFAVGIWTMMLWSEVSVESYVLMSKSFNYATKDATPISCTNPDLSNGTVKYIYEKGCREPLIKYVKYILMDGALIGFISGLFQALGIFAFYTFFKTLRKERAERMQRMMTLQREQSIQGQQSQQMSPQPTITPPAVITPPPTATPPVTTS</sequence>
<evidence type="ECO:0000313" key="4">
    <source>
        <dbReference type="Proteomes" id="UP001162162"/>
    </source>
</evidence>
<accession>A0AAV8Y0E9</accession>
<feature type="compositionally biased region" description="Low complexity" evidence="1">
    <location>
        <begin position="208"/>
        <end position="222"/>
    </location>
</feature>
<comment type="caution">
    <text evidence="3">The sequence shown here is derived from an EMBL/GenBank/DDBJ whole genome shotgun (WGS) entry which is preliminary data.</text>
</comment>
<feature type="compositionally biased region" description="Pro residues" evidence="1">
    <location>
        <begin position="223"/>
        <end position="237"/>
    </location>
</feature>
<name>A0AAV8Y0E9_9CUCU</name>